<evidence type="ECO:0000313" key="3">
    <source>
        <dbReference type="Proteomes" id="UP000248795"/>
    </source>
</evidence>
<reference evidence="3" key="1">
    <citation type="submission" date="2018-06" db="EMBL/GenBank/DDBJ databases">
        <title>Aestuariibacter litoralis strain KCTC 52945T.</title>
        <authorList>
            <person name="Li X."/>
            <person name="Salam N."/>
            <person name="Li J.-L."/>
            <person name="Chen Y.-M."/>
            <person name="Yang Z.-W."/>
            <person name="Zhang L.-Y."/>
            <person name="Han M.-X."/>
            <person name="Xiao M."/>
            <person name="Li W.-J."/>
        </authorList>
    </citation>
    <scope>NUCLEOTIDE SEQUENCE [LARGE SCALE GENOMIC DNA]</scope>
    <source>
        <strain evidence="3">KCTC 52945</strain>
    </source>
</reference>
<evidence type="ECO:0000256" key="1">
    <source>
        <dbReference type="SAM" id="Phobius"/>
    </source>
</evidence>
<dbReference type="AlphaFoldDB" id="A0A2W2B4I7"/>
<dbReference type="EMBL" id="QKVK01000014">
    <property type="protein sequence ID" value="PZF75184.1"/>
    <property type="molecule type" value="Genomic_DNA"/>
</dbReference>
<dbReference type="RefSeq" id="WP_111200216.1">
    <property type="nucleotide sequence ID" value="NZ_QKVK01000014.1"/>
</dbReference>
<feature type="transmembrane region" description="Helical" evidence="1">
    <location>
        <begin position="20"/>
        <end position="45"/>
    </location>
</feature>
<keyword evidence="1" id="KW-1133">Transmembrane helix</keyword>
<sequence length="65" mass="6594">MKSIVSLFRALHADENGAAFIEYTALLGVILAVGLAVLAAVGGWATGVWNALCSNLSTSTVGCTP</sequence>
<organism evidence="2 3">
    <name type="scientific">Aestuariivirga litoralis</name>
    <dbReference type="NCBI Taxonomy" id="2650924"/>
    <lineage>
        <taxon>Bacteria</taxon>
        <taxon>Pseudomonadati</taxon>
        <taxon>Pseudomonadota</taxon>
        <taxon>Alphaproteobacteria</taxon>
        <taxon>Hyphomicrobiales</taxon>
        <taxon>Aestuariivirgaceae</taxon>
        <taxon>Aestuariivirga</taxon>
    </lineage>
</organism>
<protein>
    <submittedName>
        <fullName evidence="2">Flp family type IVb pilin</fullName>
    </submittedName>
</protein>
<keyword evidence="1" id="KW-0472">Membrane</keyword>
<evidence type="ECO:0000313" key="2">
    <source>
        <dbReference type="EMBL" id="PZF75184.1"/>
    </source>
</evidence>
<proteinExistence type="predicted"/>
<gene>
    <name evidence="2" type="ORF">DK847_19490</name>
</gene>
<keyword evidence="3" id="KW-1185">Reference proteome</keyword>
<keyword evidence="1" id="KW-0812">Transmembrane</keyword>
<accession>A0A2W2B4I7</accession>
<name>A0A2W2B4I7_9HYPH</name>
<dbReference type="Proteomes" id="UP000248795">
    <property type="component" value="Unassembled WGS sequence"/>
</dbReference>
<comment type="caution">
    <text evidence="2">The sequence shown here is derived from an EMBL/GenBank/DDBJ whole genome shotgun (WGS) entry which is preliminary data.</text>
</comment>